<dbReference type="InterPro" id="IPR010960">
    <property type="entry name" value="Flavocytochrome_c"/>
</dbReference>
<dbReference type="PRINTS" id="PR00411">
    <property type="entry name" value="PNDRDTASEI"/>
</dbReference>
<dbReference type="NCBIfam" id="TIGR01813">
    <property type="entry name" value="flavo_cyto_c"/>
    <property type="match status" value="1"/>
</dbReference>
<evidence type="ECO:0000256" key="1">
    <source>
        <dbReference type="ARBA" id="ARBA00001974"/>
    </source>
</evidence>
<gene>
    <name evidence="7" type="ORF">GMD42_08145</name>
</gene>
<evidence type="ECO:0000256" key="2">
    <source>
        <dbReference type="ARBA" id="ARBA00022630"/>
    </source>
</evidence>
<comment type="similarity">
    <text evidence="5">Belongs to the FAD-dependent oxidoreductase 2 family. FRD/SDH subfamily.</text>
</comment>
<dbReference type="Pfam" id="PF00890">
    <property type="entry name" value="FAD_binding_2"/>
    <property type="match status" value="1"/>
</dbReference>
<keyword evidence="4 5" id="KW-0560">Oxidoreductase</keyword>
<dbReference type="GeneID" id="43348739"/>
<dbReference type="SUPFAM" id="SSF51905">
    <property type="entry name" value="FAD/NAD(P)-binding domain"/>
    <property type="match status" value="1"/>
</dbReference>
<dbReference type="Proteomes" id="UP000462362">
    <property type="component" value="Unassembled WGS sequence"/>
</dbReference>
<evidence type="ECO:0000256" key="5">
    <source>
        <dbReference type="RuleBase" id="RU366062"/>
    </source>
</evidence>
<dbReference type="AlphaFoldDB" id="A0A6I3S3K0"/>
<dbReference type="InterPro" id="IPR050315">
    <property type="entry name" value="FAD-oxidoreductase_2"/>
</dbReference>
<keyword evidence="5" id="KW-0732">Signal</keyword>
<dbReference type="PANTHER" id="PTHR43400:SF7">
    <property type="entry name" value="FAD-DEPENDENT OXIDOREDUCTASE 2 FAD BINDING DOMAIN-CONTAINING PROTEIN"/>
    <property type="match status" value="1"/>
</dbReference>
<proteinExistence type="inferred from homology"/>
<dbReference type="RefSeq" id="WP_008811425.1">
    <property type="nucleotide sequence ID" value="NZ_CAJUON010000008.1"/>
</dbReference>
<dbReference type="GO" id="GO:0016491">
    <property type="term" value="F:oxidoreductase activity"/>
    <property type="evidence" value="ECO:0007669"/>
    <property type="project" value="UniProtKB-KW"/>
</dbReference>
<feature type="signal peptide" evidence="5">
    <location>
        <begin position="1"/>
        <end position="21"/>
    </location>
</feature>
<evidence type="ECO:0000256" key="3">
    <source>
        <dbReference type="ARBA" id="ARBA00022827"/>
    </source>
</evidence>
<comment type="cofactor">
    <cofactor evidence="1">
        <name>FAD</name>
        <dbReference type="ChEBI" id="CHEBI:57692"/>
    </cofactor>
</comment>
<feature type="chain" id="PRO_5031677752" evidence="5">
    <location>
        <begin position="22"/>
        <end position="492"/>
    </location>
</feature>
<evidence type="ECO:0000313" key="8">
    <source>
        <dbReference type="Proteomes" id="UP000462362"/>
    </source>
</evidence>
<keyword evidence="3 5" id="KW-0274">FAD</keyword>
<protein>
    <submittedName>
        <fullName evidence="7">Flavocytochrome c</fullName>
    </submittedName>
</protein>
<evidence type="ECO:0000313" key="7">
    <source>
        <dbReference type="EMBL" id="MTU43595.1"/>
    </source>
</evidence>
<dbReference type="Gene3D" id="3.50.50.60">
    <property type="entry name" value="FAD/NAD(P)-binding domain"/>
    <property type="match status" value="1"/>
</dbReference>
<reference evidence="7 8" key="1">
    <citation type="journal article" date="2019" name="Nat. Med.">
        <title>A library of human gut bacterial isolates paired with longitudinal multiomics data enables mechanistic microbiome research.</title>
        <authorList>
            <person name="Poyet M."/>
            <person name="Groussin M."/>
            <person name="Gibbons S.M."/>
            <person name="Avila-Pacheco J."/>
            <person name="Jiang X."/>
            <person name="Kearney S.M."/>
            <person name="Perrotta A.R."/>
            <person name="Berdy B."/>
            <person name="Zhao S."/>
            <person name="Lieberman T.D."/>
            <person name="Swanson P.K."/>
            <person name="Smith M."/>
            <person name="Roesemann S."/>
            <person name="Alexander J.E."/>
            <person name="Rich S.A."/>
            <person name="Livny J."/>
            <person name="Vlamakis H."/>
            <person name="Clish C."/>
            <person name="Bullock K."/>
            <person name="Deik A."/>
            <person name="Scott J."/>
            <person name="Pierce K.A."/>
            <person name="Xavier R.J."/>
            <person name="Alm E.J."/>
        </authorList>
    </citation>
    <scope>NUCLEOTIDE SEQUENCE [LARGE SCALE GENOMIC DNA]</scope>
    <source>
        <strain evidence="7 8">BIOML-A2</strain>
    </source>
</reference>
<feature type="domain" description="FAD-dependent oxidoreductase 2 FAD-binding" evidence="6">
    <location>
        <begin position="32"/>
        <end position="475"/>
    </location>
</feature>
<sequence>MKRRTLLLSPLPFVLSSLVNAKPIEKTETAEIVIIGAGAAGLFAAVAAKENGAGRVVLIEKNPSPFFSSTSYSAGSVNASGTLAQLKHGIQDIDGKEEFTEEILRQGNYENDKALVANYVKNAAPALDWLTEKGVELTPSTNIAFRVKRMHGCDLATGARYVEVLFSEAIRLGVEIWFNTKAIELITEKGNEVLGVQYKRGRSYGNLLAQKGVILCTGGFAGDVNRVDRDIPKFAGLPTFASPSSRGEGLDMATRIGAATHLLDYMGAYAYGFPLDEETRRGLIFRGHVMNLYGSITLNKAGKRFINDDQNSTKVAQFLTSHHERTVYQLATEAQLSDFMKNDPIQVIGWDRTKFNQEKEEGGHFINRVNSLEECASEMGCSFDALKNTIDAYNRSVASGNDGEFGRKFMKGQFLSGPFYLFKCTPVVGITIGGLKVNRQMQVLNEYGEPISKLFAAGEVVGGLHGTSYIGGCSLAGALALGRMVGEQLAKS</sequence>
<dbReference type="SUPFAM" id="SSF56425">
    <property type="entry name" value="Succinate dehydrogenase/fumarate reductase flavoprotein, catalytic domain"/>
    <property type="match status" value="1"/>
</dbReference>
<dbReference type="InterPro" id="IPR036188">
    <property type="entry name" value="FAD/NAD-bd_sf"/>
</dbReference>
<dbReference type="InterPro" id="IPR003953">
    <property type="entry name" value="FAD-dep_OxRdtase_2_FAD-bd"/>
</dbReference>
<accession>A0A6I3S3K0</accession>
<dbReference type="GO" id="GO:0010181">
    <property type="term" value="F:FMN binding"/>
    <property type="evidence" value="ECO:0007669"/>
    <property type="project" value="InterPro"/>
</dbReference>
<evidence type="ECO:0000259" key="6">
    <source>
        <dbReference type="Pfam" id="PF00890"/>
    </source>
</evidence>
<keyword evidence="2 5" id="KW-0285">Flavoprotein</keyword>
<organism evidence="7 8">
    <name type="scientific">Parasutterella excrementihominis</name>
    <dbReference type="NCBI Taxonomy" id="487175"/>
    <lineage>
        <taxon>Bacteria</taxon>
        <taxon>Pseudomonadati</taxon>
        <taxon>Pseudomonadota</taxon>
        <taxon>Betaproteobacteria</taxon>
        <taxon>Burkholderiales</taxon>
        <taxon>Sutterellaceae</taxon>
        <taxon>Parasutterella</taxon>
    </lineage>
</organism>
<dbReference type="EMBL" id="WNCL01000023">
    <property type="protein sequence ID" value="MTU43595.1"/>
    <property type="molecule type" value="Genomic_DNA"/>
</dbReference>
<dbReference type="PANTHER" id="PTHR43400">
    <property type="entry name" value="FUMARATE REDUCTASE"/>
    <property type="match status" value="1"/>
</dbReference>
<name>A0A6I3S3K0_9BURK</name>
<comment type="caution">
    <text evidence="7">The sequence shown here is derived from an EMBL/GenBank/DDBJ whole genome shotgun (WGS) entry which is preliminary data.</text>
</comment>
<evidence type="ECO:0000256" key="4">
    <source>
        <dbReference type="ARBA" id="ARBA00023002"/>
    </source>
</evidence>
<dbReference type="Gene3D" id="3.90.700.10">
    <property type="entry name" value="Succinate dehydrogenase/fumarate reductase flavoprotein, catalytic domain"/>
    <property type="match status" value="1"/>
</dbReference>
<dbReference type="InterPro" id="IPR027477">
    <property type="entry name" value="Succ_DH/fumarate_Rdtase_cat_sf"/>
</dbReference>